<dbReference type="InterPro" id="IPR009057">
    <property type="entry name" value="Homeodomain-like_sf"/>
</dbReference>
<evidence type="ECO:0000256" key="1">
    <source>
        <dbReference type="ARBA" id="ARBA00023125"/>
    </source>
</evidence>
<evidence type="ECO:0000256" key="2">
    <source>
        <dbReference type="PROSITE-ProRule" id="PRU00335"/>
    </source>
</evidence>
<dbReference type="SUPFAM" id="SSF46689">
    <property type="entry name" value="Homeodomain-like"/>
    <property type="match status" value="1"/>
</dbReference>
<dbReference type="InterPro" id="IPR050109">
    <property type="entry name" value="HTH-type_TetR-like_transc_reg"/>
</dbReference>
<feature type="domain" description="HTH tetR-type" evidence="4">
    <location>
        <begin position="86"/>
        <end position="146"/>
    </location>
</feature>
<feature type="compositionally biased region" description="Basic and acidic residues" evidence="3">
    <location>
        <begin position="1"/>
        <end position="20"/>
    </location>
</feature>
<evidence type="ECO:0000313" key="6">
    <source>
        <dbReference type="Proteomes" id="UP000221961"/>
    </source>
</evidence>
<proteinExistence type="predicted"/>
<protein>
    <recommendedName>
        <fullName evidence="4">HTH tetR-type domain-containing protein</fullName>
    </recommendedName>
</protein>
<dbReference type="AlphaFoldDB" id="A0A291RKS2"/>
<dbReference type="PANTHER" id="PTHR30055">
    <property type="entry name" value="HTH-TYPE TRANSCRIPTIONAL REGULATOR RUTR"/>
    <property type="match status" value="1"/>
</dbReference>
<keyword evidence="1 2" id="KW-0238">DNA-binding</keyword>
<dbReference type="Pfam" id="PF00440">
    <property type="entry name" value="TetR_N"/>
    <property type="match status" value="1"/>
</dbReference>
<accession>A0A291RKS2</accession>
<dbReference type="KEGG" id="ntp:CRH09_18575"/>
<gene>
    <name evidence="5" type="ORF">CRH09_18575</name>
</gene>
<dbReference type="InterPro" id="IPR041583">
    <property type="entry name" value="TetR_C_31"/>
</dbReference>
<feature type="compositionally biased region" description="Basic and acidic residues" evidence="3">
    <location>
        <begin position="47"/>
        <end position="73"/>
    </location>
</feature>
<dbReference type="Proteomes" id="UP000221961">
    <property type="component" value="Chromosome"/>
</dbReference>
<evidence type="ECO:0000256" key="3">
    <source>
        <dbReference type="SAM" id="MobiDB-lite"/>
    </source>
</evidence>
<dbReference type="Gene3D" id="1.10.357.10">
    <property type="entry name" value="Tetracycline Repressor, domain 2"/>
    <property type="match status" value="1"/>
</dbReference>
<dbReference type="Pfam" id="PF17940">
    <property type="entry name" value="TetR_C_31"/>
    <property type="match status" value="1"/>
</dbReference>
<feature type="compositionally biased region" description="Basic residues" evidence="3">
    <location>
        <begin position="21"/>
        <end position="33"/>
    </location>
</feature>
<dbReference type="PROSITE" id="PS50977">
    <property type="entry name" value="HTH_TETR_2"/>
    <property type="match status" value="1"/>
</dbReference>
<dbReference type="GO" id="GO:0003700">
    <property type="term" value="F:DNA-binding transcription factor activity"/>
    <property type="evidence" value="ECO:0007669"/>
    <property type="project" value="TreeGrafter"/>
</dbReference>
<feature type="region of interest" description="Disordered" evidence="3">
    <location>
        <begin position="1"/>
        <end position="88"/>
    </location>
</feature>
<organism evidence="5 6">
    <name type="scientific">Nocardia terpenica</name>
    <dbReference type="NCBI Taxonomy" id="455432"/>
    <lineage>
        <taxon>Bacteria</taxon>
        <taxon>Bacillati</taxon>
        <taxon>Actinomycetota</taxon>
        <taxon>Actinomycetes</taxon>
        <taxon>Mycobacteriales</taxon>
        <taxon>Nocardiaceae</taxon>
        <taxon>Nocardia</taxon>
    </lineage>
</organism>
<feature type="DNA-binding region" description="H-T-H motif" evidence="2">
    <location>
        <begin position="109"/>
        <end position="128"/>
    </location>
</feature>
<reference evidence="5 6" key="1">
    <citation type="submission" date="2017-10" db="EMBL/GenBank/DDBJ databases">
        <title>Comparative genomics between pathogenic Norcardia.</title>
        <authorList>
            <person name="Zeng L."/>
        </authorList>
    </citation>
    <scope>NUCLEOTIDE SEQUENCE [LARGE SCALE GENOMIC DNA]</scope>
    <source>
        <strain evidence="5 6">NC_YFY_NT001</strain>
    </source>
</reference>
<sequence>MRARLHQRDRIADGVGEHRERTARRNRRRRLHHRTPELARPRQGGRYVRDAEEHDARPDPIQRFQQEGHRHMAPEVSRQRRRRDPAQRRAEIIAAAESIIADQGVGALTHRAVAQHAGLSPGSATYYFETIDDVLLAALQNSVDRFDDGMTQWATTFRNADHATLLAGLVDSVMVCFGPDRNQMMVAYELTAAAMRNPALRPLAQRSIEISVARLSEVTDPDTAAALTATITGQVLNGLAAETPPTRTEVETILARVLGPAPKS</sequence>
<dbReference type="EMBL" id="CP023778">
    <property type="protein sequence ID" value="ATL67898.1"/>
    <property type="molecule type" value="Genomic_DNA"/>
</dbReference>
<evidence type="ECO:0000259" key="4">
    <source>
        <dbReference type="PROSITE" id="PS50977"/>
    </source>
</evidence>
<name>A0A291RKS2_9NOCA</name>
<dbReference type="InterPro" id="IPR001647">
    <property type="entry name" value="HTH_TetR"/>
</dbReference>
<evidence type="ECO:0000313" key="5">
    <source>
        <dbReference type="EMBL" id="ATL67898.1"/>
    </source>
</evidence>
<dbReference type="PANTHER" id="PTHR30055:SF231">
    <property type="entry name" value="TRANSCRIPTIONAL REGULATORY PROTEIN (PROBABLY DEOR-FAMILY)-RELATED"/>
    <property type="match status" value="1"/>
</dbReference>
<dbReference type="GO" id="GO:0000976">
    <property type="term" value="F:transcription cis-regulatory region binding"/>
    <property type="evidence" value="ECO:0007669"/>
    <property type="project" value="TreeGrafter"/>
</dbReference>